<sequence>MTLKHRAIQPANNLFPRAQPDLFGGMPNMLDSSNPPRQDLIFIPDTPRRRERRCGLQQHGSESPTLNMHLVFSTSLAMRCGTNITSRPNWAAYQLGLWNWHEQSFWSFPKYVNLTSEASSLVP</sequence>
<accession>A0A678TQF8</accession>
<dbReference type="EMBL" id="MH182560">
    <property type="protein sequence ID" value="AWA45035.1"/>
    <property type="molecule type" value="Genomic_DNA"/>
</dbReference>
<name>A0A678TQF8_SACSP</name>
<evidence type="ECO:0000313" key="1">
    <source>
        <dbReference type="EMBL" id="AWA45035.1"/>
    </source>
</evidence>
<reference evidence="1" key="1">
    <citation type="submission" date="2018-04" db="EMBL/GenBank/DDBJ databases">
        <title>Comparative Analysis of Homologous Sequences of Saccharum officinarum and Saccharum spontaneum Reveals Independent Polyploidization Events.</title>
        <authorList>
            <person name="Sharma A."/>
            <person name="Song J."/>
            <person name="Lin Q."/>
            <person name="Singh R."/>
            <person name="Ramos N."/>
            <person name="Wang K."/>
            <person name="Zhang J."/>
            <person name="Ming R."/>
            <person name="Yu Q."/>
        </authorList>
    </citation>
    <scope>NUCLEOTIDE SEQUENCE</scope>
</reference>
<protein>
    <submittedName>
        <fullName evidence="1">E3 ubiquitin-protein ligase CCNB1IP1-like protein</fullName>
    </submittedName>
</protein>
<dbReference type="AlphaFoldDB" id="A0A678TQF8"/>
<proteinExistence type="predicted"/>
<organism evidence="1">
    <name type="scientific">Saccharum spontaneum</name>
    <name type="common">Wild sugarcane</name>
    <dbReference type="NCBI Taxonomy" id="62335"/>
    <lineage>
        <taxon>Eukaryota</taxon>
        <taxon>Viridiplantae</taxon>
        <taxon>Streptophyta</taxon>
        <taxon>Embryophyta</taxon>
        <taxon>Tracheophyta</taxon>
        <taxon>Spermatophyta</taxon>
        <taxon>Magnoliopsida</taxon>
        <taxon>Liliopsida</taxon>
        <taxon>Poales</taxon>
        <taxon>Poaceae</taxon>
        <taxon>PACMAD clade</taxon>
        <taxon>Panicoideae</taxon>
        <taxon>Andropogonodae</taxon>
        <taxon>Andropogoneae</taxon>
        <taxon>Saccharinae</taxon>
        <taxon>Saccharum</taxon>
        <taxon>Saccharum officinarum species complex</taxon>
    </lineage>
</organism>
<gene>
    <name evidence="1" type="ORF">SS11H15_000002</name>
</gene>